<sequence length="265" mass="30423">MDFCLRVLNNIPLDHVFEDSDYILRCPKVQNLTANRFILLKILKENIILVLKKDKLVGIYEGTLLYLLLTHKKINLPSLIIQHMHECSGCLNKPCGMVLTHIFAKQGILRVRPSHVRFLDAECLGYCGLVKVGDTYYMKREFQNLDAKTRAEYGPRRSMSSIPSTSQAQEPKADENAGVPVRAPRLKRSKPASHTSSASLLHRHSHTASSSKNPFKKFKKFLLKNVVEPMKKPQESLDDLSELMKKMEDREKRQRNKEDQASRRP</sequence>
<organism evidence="2 3">
    <name type="scientific">Cuscuta campestris</name>
    <dbReference type="NCBI Taxonomy" id="132261"/>
    <lineage>
        <taxon>Eukaryota</taxon>
        <taxon>Viridiplantae</taxon>
        <taxon>Streptophyta</taxon>
        <taxon>Embryophyta</taxon>
        <taxon>Tracheophyta</taxon>
        <taxon>Spermatophyta</taxon>
        <taxon>Magnoliopsida</taxon>
        <taxon>eudicotyledons</taxon>
        <taxon>Gunneridae</taxon>
        <taxon>Pentapetalae</taxon>
        <taxon>asterids</taxon>
        <taxon>lamiids</taxon>
        <taxon>Solanales</taxon>
        <taxon>Convolvulaceae</taxon>
        <taxon>Cuscuteae</taxon>
        <taxon>Cuscuta</taxon>
        <taxon>Cuscuta subgen. Grammica</taxon>
        <taxon>Cuscuta sect. Cleistogrammica</taxon>
    </lineage>
</organism>
<feature type="region of interest" description="Disordered" evidence="1">
    <location>
        <begin position="153"/>
        <end position="214"/>
    </location>
</feature>
<accession>A0A484LE50</accession>
<name>A0A484LE50_9ASTE</name>
<evidence type="ECO:0000313" key="3">
    <source>
        <dbReference type="Proteomes" id="UP000595140"/>
    </source>
</evidence>
<dbReference type="OrthoDB" id="1329273at2759"/>
<protein>
    <submittedName>
        <fullName evidence="2">Uncharacterized protein</fullName>
    </submittedName>
</protein>
<feature type="compositionally biased region" description="Polar residues" evidence="1">
    <location>
        <begin position="158"/>
        <end position="169"/>
    </location>
</feature>
<gene>
    <name evidence="2" type="ORF">CCAM_LOCUS16561</name>
</gene>
<evidence type="ECO:0000256" key="1">
    <source>
        <dbReference type="SAM" id="MobiDB-lite"/>
    </source>
</evidence>
<feature type="region of interest" description="Disordered" evidence="1">
    <location>
        <begin position="226"/>
        <end position="265"/>
    </location>
</feature>
<evidence type="ECO:0000313" key="2">
    <source>
        <dbReference type="EMBL" id="VFQ74785.1"/>
    </source>
</evidence>
<reference evidence="2 3" key="1">
    <citation type="submission" date="2018-04" db="EMBL/GenBank/DDBJ databases">
        <authorList>
            <person name="Vogel A."/>
        </authorList>
    </citation>
    <scope>NUCLEOTIDE SEQUENCE [LARGE SCALE GENOMIC DNA]</scope>
</reference>
<dbReference type="Proteomes" id="UP000595140">
    <property type="component" value="Unassembled WGS sequence"/>
</dbReference>
<feature type="compositionally biased region" description="Basic and acidic residues" evidence="1">
    <location>
        <begin position="242"/>
        <end position="265"/>
    </location>
</feature>
<dbReference type="AlphaFoldDB" id="A0A484LE50"/>
<dbReference type="EMBL" id="OOIL02001371">
    <property type="protein sequence ID" value="VFQ74785.1"/>
    <property type="molecule type" value="Genomic_DNA"/>
</dbReference>
<keyword evidence="3" id="KW-1185">Reference proteome</keyword>
<proteinExistence type="predicted"/>